<accession>A0ABR6KV08</accession>
<sequence>MKISFDLGKDEWTRAERGFSLALGADVIRNRIATLLDDRRDYGEDRFVAFGYVDLRL</sequence>
<gene>
    <name evidence="1" type="ORF">GGQ99_000034</name>
</gene>
<comment type="caution">
    <text evidence="1">The sequence shown here is derived from an EMBL/GenBank/DDBJ whole genome shotgun (WGS) entry which is preliminary data.</text>
</comment>
<evidence type="ECO:0000313" key="1">
    <source>
        <dbReference type="EMBL" id="MBB4648312.1"/>
    </source>
</evidence>
<name>A0ABR6KV08_9HYPH</name>
<proteinExistence type="predicted"/>
<evidence type="ECO:0000313" key="2">
    <source>
        <dbReference type="Proteomes" id="UP000539538"/>
    </source>
</evidence>
<keyword evidence="2" id="KW-1185">Reference proteome</keyword>
<protein>
    <submittedName>
        <fullName evidence="1">Uncharacterized DUF497 family protein</fullName>
    </submittedName>
</protein>
<organism evidence="1 2">
    <name type="scientific">Aminobacter niigataensis</name>
    <dbReference type="NCBI Taxonomy" id="83265"/>
    <lineage>
        <taxon>Bacteria</taxon>
        <taxon>Pseudomonadati</taxon>
        <taxon>Pseudomonadota</taxon>
        <taxon>Alphaproteobacteria</taxon>
        <taxon>Hyphomicrobiales</taxon>
        <taxon>Phyllobacteriaceae</taxon>
        <taxon>Aminobacter</taxon>
    </lineage>
</organism>
<dbReference type="EMBL" id="JACHOT010000001">
    <property type="protein sequence ID" value="MBB4648312.1"/>
    <property type="molecule type" value="Genomic_DNA"/>
</dbReference>
<dbReference type="RefSeq" id="WP_210307716.1">
    <property type="nucleotide sequence ID" value="NZ_BAAAVZ010000008.1"/>
</dbReference>
<reference evidence="1 2" key="1">
    <citation type="submission" date="2020-08" db="EMBL/GenBank/DDBJ databases">
        <title>Genomic Encyclopedia of Type Strains, Phase IV (KMG-IV): sequencing the most valuable type-strain genomes for metagenomic binning, comparative biology and taxonomic classification.</title>
        <authorList>
            <person name="Goeker M."/>
        </authorList>
    </citation>
    <scope>NUCLEOTIDE SEQUENCE [LARGE SCALE GENOMIC DNA]</scope>
    <source>
        <strain evidence="1 2">DSM 7050</strain>
    </source>
</reference>
<dbReference type="Proteomes" id="UP000539538">
    <property type="component" value="Unassembled WGS sequence"/>
</dbReference>